<dbReference type="PANTHER" id="PTHR43115">
    <property type="entry name" value="DEHYDROGENASE/REDUCTASE SDR FAMILY MEMBER 11"/>
    <property type="match status" value="1"/>
</dbReference>
<dbReference type="STRING" id="2015173.A0A026WX44"/>
<keyword evidence="2" id="KW-0560">Oxidoreductase</keyword>
<dbReference type="InterPro" id="IPR036291">
    <property type="entry name" value="NAD(P)-bd_dom_sf"/>
</dbReference>
<reference evidence="5" key="3">
    <citation type="submission" date="2018-07" db="EMBL/GenBank/DDBJ databases">
        <authorList>
            <person name="Mckenzie S.K."/>
            <person name="Kronauer D.J.C."/>
        </authorList>
    </citation>
    <scope>NUCLEOTIDE SEQUENCE</scope>
    <source>
        <strain evidence="5">Clonal line C1</strain>
    </source>
</reference>
<dbReference type="GO" id="GO:0016616">
    <property type="term" value="F:oxidoreductase activity, acting on the CH-OH group of donors, NAD or NADP as acceptor"/>
    <property type="evidence" value="ECO:0007669"/>
    <property type="project" value="UniProtKB-ARBA"/>
</dbReference>
<dbReference type="Proteomes" id="UP000279307">
    <property type="component" value="Chromosome 1"/>
</dbReference>
<dbReference type="Proteomes" id="UP000053097">
    <property type="component" value="Unassembled WGS sequence"/>
</dbReference>
<dbReference type="OrthoDB" id="1933717at2759"/>
<dbReference type="PRINTS" id="PR00080">
    <property type="entry name" value="SDRFAMILY"/>
</dbReference>
<dbReference type="PRINTS" id="PR00081">
    <property type="entry name" value="GDHRDH"/>
</dbReference>
<evidence type="ECO:0000256" key="1">
    <source>
        <dbReference type="ARBA" id="ARBA00006484"/>
    </source>
</evidence>
<evidence type="ECO:0000256" key="2">
    <source>
        <dbReference type="ARBA" id="ARBA00023002"/>
    </source>
</evidence>
<dbReference type="Gene3D" id="3.40.50.720">
    <property type="entry name" value="NAD(P)-binding Rossmann-like Domain"/>
    <property type="match status" value="1"/>
</dbReference>
<dbReference type="EMBL" id="QOIP01000001">
    <property type="protein sequence ID" value="RLU27607.1"/>
    <property type="molecule type" value="Genomic_DNA"/>
</dbReference>
<comment type="similarity">
    <text evidence="1 3">Belongs to the short-chain dehydrogenases/reductases (SDR) family.</text>
</comment>
<sequence>MDRWIGRTAVVTGAASGIGEAITRALLRKGVNVVALDMQKEKLASLTELVAKKQEDFLGVLRPIHCDISVKKDIDAAFQQIDAYGGVDIMVNNAGVVSYCRVIDSNREEFERLLNINVLAVAVCTNKAVCSMRDRNVEGHIFNINSITGHQMLPNPLSEAEGLNGFNIYPASKQASVCLTNIIRKEITTVKAPIRVTSISPGFVNTDIAKKWKEMQEVLDKMPSLEPDDIADALIYALGTRPEVQITELTVQRTGE</sequence>
<dbReference type="OMA" id="SKWAMTC"/>
<dbReference type="Pfam" id="PF00106">
    <property type="entry name" value="adh_short"/>
    <property type="match status" value="1"/>
</dbReference>
<dbReference type="InterPro" id="IPR020904">
    <property type="entry name" value="Sc_DH/Rdtase_CS"/>
</dbReference>
<evidence type="ECO:0000256" key="3">
    <source>
        <dbReference type="RuleBase" id="RU000363"/>
    </source>
</evidence>
<evidence type="ECO:0000313" key="5">
    <source>
        <dbReference type="EMBL" id="RLU27607.1"/>
    </source>
</evidence>
<evidence type="ECO:0000313" key="7">
    <source>
        <dbReference type="Proteomes" id="UP000279307"/>
    </source>
</evidence>
<organism evidence="4 6">
    <name type="scientific">Ooceraea biroi</name>
    <name type="common">Clonal raider ant</name>
    <name type="synonym">Cerapachys biroi</name>
    <dbReference type="NCBI Taxonomy" id="2015173"/>
    <lineage>
        <taxon>Eukaryota</taxon>
        <taxon>Metazoa</taxon>
        <taxon>Ecdysozoa</taxon>
        <taxon>Arthropoda</taxon>
        <taxon>Hexapoda</taxon>
        <taxon>Insecta</taxon>
        <taxon>Pterygota</taxon>
        <taxon>Neoptera</taxon>
        <taxon>Endopterygota</taxon>
        <taxon>Hymenoptera</taxon>
        <taxon>Apocrita</taxon>
        <taxon>Aculeata</taxon>
        <taxon>Formicoidea</taxon>
        <taxon>Formicidae</taxon>
        <taxon>Dorylinae</taxon>
        <taxon>Ooceraea</taxon>
    </lineage>
</organism>
<protein>
    <submittedName>
        <fullName evidence="4">Dehydrogenase/reductase SDR family member</fullName>
    </submittedName>
</protein>
<dbReference type="SUPFAM" id="SSF51735">
    <property type="entry name" value="NAD(P)-binding Rossmann-fold domains"/>
    <property type="match status" value="1"/>
</dbReference>
<reference evidence="4 6" key="1">
    <citation type="journal article" date="2014" name="Curr. Biol.">
        <title>The genome of the clonal raider ant Cerapachys biroi.</title>
        <authorList>
            <person name="Oxley P.R."/>
            <person name="Ji L."/>
            <person name="Fetter-Pruneda I."/>
            <person name="McKenzie S.K."/>
            <person name="Li C."/>
            <person name="Hu H."/>
            <person name="Zhang G."/>
            <person name="Kronauer D.J."/>
        </authorList>
    </citation>
    <scope>NUCLEOTIDE SEQUENCE [LARGE SCALE GENOMIC DNA]</scope>
</reference>
<dbReference type="InterPro" id="IPR002347">
    <property type="entry name" value="SDR_fam"/>
</dbReference>
<proteinExistence type="inferred from homology"/>
<keyword evidence="6" id="KW-1185">Reference proteome</keyword>
<evidence type="ECO:0000313" key="6">
    <source>
        <dbReference type="Proteomes" id="UP000053097"/>
    </source>
</evidence>
<dbReference type="PROSITE" id="PS00061">
    <property type="entry name" value="ADH_SHORT"/>
    <property type="match status" value="1"/>
</dbReference>
<evidence type="ECO:0000313" key="4">
    <source>
        <dbReference type="EMBL" id="EZA60597.1"/>
    </source>
</evidence>
<reference evidence="5 7" key="2">
    <citation type="journal article" date="2018" name="Genome Res.">
        <title>The genomic architecture and molecular evolution of ant odorant receptors.</title>
        <authorList>
            <person name="McKenzie S.K."/>
            <person name="Kronauer D.J.C."/>
        </authorList>
    </citation>
    <scope>NUCLEOTIDE SEQUENCE [LARGE SCALE GENOMIC DNA]</scope>
    <source>
        <strain evidence="5">Clonal line C1</strain>
    </source>
</reference>
<dbReference type="AlphaFoldDB" id="A0A026WX44"/>
<name>A0A026WX44_OOCBI</name>
<gene>
    <name evidence="5" type="ORF">DMN91_001411</name>
    <name evidence="4" type="ORF">X777_14623</name>
</gene>
<dbReference type="PANTHER" id="PTHR43115:SF4">
    <property type="entry name" value="DEHYDROGENASE_REDUCTASE SDR FAMILY MEMBER 11"/>
    <property type="match status" value="1"/>
</dbReference>
<accession>A0A026WX44</accession>
<dbReference type="FunFam" id="3.40.50.720:FF:000047">
    <property type="entry name" value="NADP-dependent L-serine/L-allo-threonine dehydrogenase"/>
    <property type="match status" value="1"/>
</dbReference>
<dbReference type="EMBL" id="KK107077">
    <property type="protein sequence ID" value="EZA60597.1"/>
    <property type="molecule type" value="Genomic_DNA"/>
</dbReference>